<dbReference type="PANTHER" id="PTHR11851">
    <property type="entry name" value="METALLOPROTEASE"/>
    <property type="match status" value="1"/>
</dbReference>
<dbReference type="InterPro" id="IPR011249">
    <property type="entry name" value="Metalloenz_LuxS/M16"/>
</dbReference>
<feature type="signal peptide" evidence="1">
    <location>
        <begin position="1"/>
        <end position="23"/>
    </location>
</feature>
<evidence type="ECO:0000259" key="3">
    <source>
        <dbReference type="Pfam" id="PF05193"/>
    </source>
</evidence>
<protein>
    <submittedName>
        <fullName evidence="4">Peptidase M16-like protein</fullName>
    </submittedName>
</protein>
<dbReference type="eggNOG" id="COG0612">
    <property type="taxonomic scope" value="Bacteria"/>
</dbReference>
<keyword evidence="5" id="KW-1185">Reference proteome</keyword>
<dbReference type="Proteomes" id="UP000001351">
    <property type="component" value="Chromosome"/>
</dbReference>
<feature type="chain" id="PRO_5003169514" evidence="1">
    <location>
        <begin position="24"/>
        <end position="504"/>
    </location>
</feature>
<dbReference type="SUPFAM" id="SSF63411">
    <property type="entry name" value="LuxS/MPP-like metallohydrolase"/>
    <property type="match status" value="2"/>
</dbReference>
<organism evidence="4 5">
    <name type="scientific">Stigmatella aurantiaca (strain DW4/3-1)</name>
    <dbReference type="NCBI Taxonomy" id="378806"/>
    <lineage>
        <taxon>Bacteria</taxon>
        <taxon>Pseudomonadati</taxon>
        <taxon>Myxococcota</taxon>
        <taxon>Myxococcia</taxon>
        <taxon>Myxococcales</taxon>
        <taxon>Cystobacterineae</taxon>
        <taxon>Archangiaceae</taxon>
        <taxon>Stigmatella</taxon>
    </lineage>
</organism>
<dbReference type="Pfam" id="PF00675">
    <property type="entry name" value="Peptidase_M16"/>
    <property type="match status" value="1"/>
</dbReference>
<evidence type="ECO:0000259" key="2">
    <source>
        <dbReference type="Pfam" id="PF00675"/>
    </source>
</evidence>
<dbReference type="STRING" id="378806.STAUR_0032"/>
<dbReference type="EMBL" id="CP002271">
    <property type="protein sequence ID" value="ADO67841.1"/>
    <property type="molecule type" value="Genomic_DNA"/>
</dbReference>
<evidence type="ECO:0000256" key="1">
    <source>
        <dbReference type="SAM" id="SignalP"/>
    </source>
</evidence>
<dbReference type="InterPro" id="IPR007863">
    <property type="entry name" value="Peptidase_M16_C"/>
</dbReference>
<dbReference type="InterPro" id="IPR006311">
    <property type="entry name" value="TAT_signal"/>
</dbReference>
<dbReference type="GO" id="GO:0046872">
    <property type="term" value="F:metal ion binding"/>
    <property type="evidence" value="ECO:0007669"/>
    <property type="project" value="InterPro"/>
</dbReference>
<accession>E3FIU1</accession>
<reference evidence="4 5" key="1">
    <citation type="journal article" date="2011" name="Mol. Biol. Evol.">
        <title>Comparative genomic analysis of fruiting body formation in Myxococcales.</title>
        <authorList>
            <person name="Huntley S."/>
            <person name="Hamann N."/>
            <person name="Wegener-Feldbrugge S."/>
            <person name="Treuner-Lange A."/>
            <person name="Kube M."/>
            <person name="Reinhardt R."/>
            <person name="Klages S."/>
            <person name="Muller R."/>
            <person name="Ronning C.M."/>
            <person name="Nierman W.C."/>
            <person name="Sogaard-Andersen L."/>
        </authorList>
    </citation>
    <scope>NUCLEOTIDE SEQUENCE [LARGE SCALE GENOMIC DNA]</scope>
    <source>
        <strain evidence="4 5">DW4/3-1</strain>
    </source>
</reference>
<dbReference type="PROSITE" id="PS51257">
    <property type="entry name" value="PROKAR_LIPOPROTEIN"/>
    <property type="match status" value="1"/>
</dbReference>
<evidence type="ECO:0000313" key="5">
    <source>
        <dbReference type="Proteomes" id="UP000001351"/>
    </source>
</evidence>
<feature type="domain" description="Peptidase M16 C-terminal" evidence="3">
    <location>
        <begin position="227"/>
        <end position="404"/>
    </location>
</feature>
<dbReference type="InterPro" id="IPR050361">
    <property type="entry name" value="MPP/UQCRC_Complex"/>
</dbReference>
<dbReference type="PROSITE" id="PS51318">
    <property type="entry name" value="TAT"/>
    <property type="match status" value="1"/>
</dbReference>
<name>E3FIU1_STIAD</name>
<proteinExistence type="predicted"/>
<dbReference type="PANTHER" id="PTHR11851:SF224">
    <property type="entry name" value="PROCESSING PROTEASE"/>
    <property type="match status" value="1"/>
</dbReference>
<dbReference type="AlphaFoldDB" id="E3FIU1"/>
<keyword evidence="1" id="KW-0732">Signal</keyword>
<gene>
    <name evidence="4" type="ordered locus">STAUR_0032</name>
</gene>
<dbReference type="HOGENOM" id="CLU_009902_6_1_7"/>
<feature type="domain" description="Peptidase M16 N-terminal" evidence="2">
    <location>
        <begin position="80"/>
        <end position="181"/>
    </location>
</feature>
<dbReference type="Gene3D" id="3.30.830.10">
    <property type="entry name" value="Metalloenzyme, LuxS/M16 peptidase-like"/>
    <property type="match status" value="2"/>
</dbReference>
<dbReference type="Pfam" id="PF05193">
    <property type="entry name" value="Peptidase_M16_C"/>
    <property type="match status" value="1"/>
</dbReference>
<dbReference type="InterPro" id="IPR011765">
    <property type="entry name" value="Pept_M16_N"/>
</dbReference>
<dbReference type="KEGG" id="sur:STAUR_0032"/>
<evidence type="ECO:0000313" key="4">
    <source>
        <dbReference type="EMBL" id="ADO67841.1"/>
    </source>
</evidence>
<sequence>MMMRRLFVSASLLALASCATPPAAVPTAPPPAAEAPAPQDAEAFRAKMPEAGKAPDLVLPTFERAQLDNGLTVLVATRRQLPLVSVGMAFSAGSAQDPAGAGGVADITYKMLLEGAGGKDTLALDNAFSDLGVSPSVSITPDGAFLGVQVLTRNVQPALALLADVVRKPTFAPKDFERRKQLQLADLVRRLGSPSFLAQQAYLPAVFGEGHPYAHPTGGTPAEVSQLTLPAVQAFYRKHVGPQATALVVAGDLSKEQAVELAKQYFGDWKGQAVQPPAPPAPPVPPREKVLYVSKPGLEQTTVLVGRPGLAAGHPDEDALELATTVFGGFFGSRLNMNLREAKGYTYGAGASSDPRLGVGPLTANSAVRANVTGPAVTEFFRELADLRSRPITSQELESAREGLIRSFPGGFERVSGLGASAAALFYKHLPMDELNRTVERLEKATPAEVQRVAEAYLDPAAMQLILVGDPEIIRTQVGPLNLGTLTPVDVAGAGRPAPGKAGK</sequence>